<feature type="transmembrane region" description="Helical" evidence="9">
    <location>
        <begin position="718"/>
        <end position="737"/>
    </location>
</feature>
<dbReference type="SFLD" id="SFLDF00027">
    <property type="entry name" value="p-type_atpase"/>
    <property type="match status" value="1"/>
</dbReference>
<dbReference type="EMBL" id="DVOC01000081">
    <property type="protein sequence ID" value="HIU91277.1"/>
    <property type="molecule type" value="Genomic_DNA"/>
</dbReference>
<dbReference type="PANTHER" id="PTHR42861">
    <property type="entry name" value="CALCIUM-TRANSPORTING ATPASE"/>
    <property type="match status" value="1"/>
</dbReference>
<feature type="transmembrane region" description="Helical" evidence="9">
    <location>
        <begin position="618"/>
        <end position="639"/>
    </location>
</feature>
<dbReference type="SFLD" id="SFLDG00002">
    <property type="entry name" value="C1.7:_P-type_atpase_like"/>
    <property type="match status" value="1"/>
</dbReference>
<dbReference type="Pfam" id="PF00122">
    <property type="entry name" value="E1-E2_ATPase"/>
    <property type="match status" value="1"/>
</dbReference>
<evidence type="ECO:0000256" key="9">
    <source>
        <dbReference type="SAM" id="Phobius"/>
    </source>
</evidence>
<dbReference type="SUPFAM" id="SSF56784">
    <property type="entry name" value="HAD-like"/>
    <property type="match status" value="1"/>
</dbReference>
<feature type="transmembrane region" description="Helical" evidence="9">
    <location>
        <begin position="645"/>
        <end position="667"/>
    </location>
</feature>
<feature type="transmembrane region" description="Helical" evidence="9">
    <location>
        <begin position="749"/>
        <end position="771"/>
    </location>
</feature>
<dbReference type="InterPro" id="IPR023299">
    <property type="entry name" value="ATPase_P-typ_cyto_dom_N"/>
</dbReference>
<feature type="transmembrane region" description="Helical" evidence="9">
    <location>
        <begin position="219"/>
        <end position="238"/>
    </location>
</feature>
<comment type="similarity">
    <text evidence="2">Belongs to the cation transport ATPase (P-type) (TC 3.A.3) family. Type IIA subfamily.</text>
</comment>
<dbReference type="GO" id="GO:0016887">
    <property type="term" value="F:ATP hydrolysis activity"/>
    <property type="evidence" value="ECO:0007669"/>
    <property type="project" value="InterPro"/>
</dbReference>
<dbReference type="Gene3D" id="1.20.1110.10">
    <property type="entry name" value="Calcium-transporting ATPase, transmembrane domain"/>
    <property type="match status" value="4"/>
</dbReference>
<evidence type="ECO:0000313" key="12">
    <source>
        <dbReference type="Proteomes" id="UP000886852"/>
    </source>
</evidence>
<proteinExistence type="inferred from homology"/>
<dbReference type="InterPro" id="IPR023214">
    <property type="entry name" value="HAD_sf"/>
</dbReference>
<protein>
    <submittedName>
        <fullName evidence="11">Cation-translocating P-type ATPase</fullName>
    </submittedName>
</protein>
<comment type="caution">
    <text evidence="11">The sequence shown here is derived from an EMBL/GenBank/DDBJ whole genome shotgun (WGS) entry which is preliminary data.</text>
</comment>
<dbReference type="AlphaFoldDB" id="A0A9D1MXD9"/>
<dbReference type="InterPro" id="IPR004014">
    <property type="entry name" value="ATPase_P-typ_cation-transptr_N"/>
</dbReference>
<dbReference type="Pfam" id="PF00690">
    <property type="entry name" value="Cation_ATPase_N"/>
    <property type="match status" value="1"/>
</dbReference>
<feature type="transmembrane region" description="Helical" evidence="9">
    <location>
        <begin position="65"/>
        <end position="84"/>
    </location>
</feature>
<dbReference type="Pfam" id="PF00702">
    <property type="entry name" value="Hydrolase"/>
    <property type="match status" value="1"/>
</dbReference>
<dbReference type="InterPro" id="IPR023298">
    <property type="entry name" value="ATPase_P-typ_TM_dom_sf"/>
</dbReference>
<evidence type="ECO:0000256" key="4">
    <source>
        <dbReference type="ARBA" id="ARBA00022741"/>
    </source>
</evidence>
<dbReference type="InterPro" id="IPR008250">
    <property type="entry name" value="ATPase_P-typ_transduc_dom_A_sf"/>
</dbReference>
<reference evidence="11" key="2">
    <citation type="journal article" date="2021" name="PeerJ">
        <title>Extensive microbial diversity within the chicken gut microbiome revealed by metagenomics and culture.</title>
        <authorList>
            <person name="Gilroy R."/>
            <person name="Ravi A."/>
            <person name="Getino M."/>
            <person name="Pursley I."/>
            <person name="Horton D.L."/>
            <person name="Alikhan N.F."/>
            <person name="Baker D."/>
            <person name="Gharbi K."/>
            <person name="Hall N."/>
            <person name="Watson M."/>
            <person name="Adriaenssens E.M."/>
            <person name="Foster-Nyarko E."/>
            <person name="Jarju S."/>
            <person name="Secka A."/>
            <person name="Antonio M."/>
            <person name="Oren A."/>
            <person name="Chaudhuri R.R."/>
            <person name="La Ragione R."/>
            <person name="Hildebrand F."/>
            <person name="Pallen M.J."/>
        </authorList>
    </citation>
    <scope>NUCLEOTIDE SEQUENCE</scope>
    <source>
        <strain evidence="11">ChiHjej12B11-7776</strain>
    </source>
</reference>
<evidence type="ECO:0000256" key="5">
    <source>
        <dbReference type="ARBA" id="ARBA00022840"/>
    </source>
</evidence>
<dbReference type="InterPro" id="IPR018303">
    <property type="entry name" value="ATPase_P-typ_P_site"/>
</dbReference>
<keyword evidence="7 9" id="KW-1133">Transmembrane helix</keyword>
<dbReference type="PRINTS" id="PR00120">
    <property type="entry name" value="HATPASE"/>
</dbReference>
<keyword evidence="8 9" id="KW-0472">Membrane</keyword>
<dbReference type="GO" id="GO:0016020">
    <property type="term" value="C:membrane"/>
    <property type="evidence" value="ECO:0007669"/>
    <property type="project" value="UniProtKB-SubCell"/>
</dbReference>
<evidence type="ECO:0000256" key="1">
    <source>
        <dbReference type="ARBA" id="ARBA00004141"/>
    </source>
</evidence>
<dbReference type="SUPFAM" id="SSF81665">
    <property type="entry name" value="Calcium ATPase, transmembrane domain M"/>
    <property type="match status" value="1"/>
</dbReference>
<dbReference type="InterPro" id="IPR059000">
    <property type="entry name" value="ATPase_P-type_domA"/>
</dbReference>
<dbReference type="InterPro" id="IPR036412">
    <property type="entry name" value="HAD-like_sf"/>
</dbReference>
<dbReference type="InterPro" id="IPR044492">
    <property type="entry name" value="P_typ_ATPase_HD_dom"/>
</dbReference>
<feature type="domain" description="Cation-transporting P-type ATPase N-terminal" evidence="10">
    <location>
        <begin position="3"/>
        <end position="57"/>
    </location>
</feature>
<feature type="transmembrane region" description="Helical" evidence="9">
    <location>
        <begin position="40"/>
        <end position="59"/>
    </location>
</feature>
<dbReference type="FunFam" id="3.40.50.1000:FF:000001">
    <property type="entry name" value="Phospholipid-transporting ATPase IC"/>
    <property type="match status" value="1"/>
</dbReference>
<gene>
    <name evidence="11" type="ORF">IAC72_04640</name>
</gene>
<dbReference type="InterPro" id="IPR006068">
    <property type="entry name" value="ATPase_P-typ_cation-transptr_C"/>
</dbReference>
<sequence length="824" mass="88393">MIGLSSEQAEKLLRRQGRNEIAQRKKSSFLSMFFRQFGDLMIIILLVAAALSLGIALYSGDKTDIAEPVIIAAIVMVNALLGAVQEYRAEKSLESLRRITAPRTKVYRDGKPTLTDSAEIVPGDVCIFQAGDVLSADCVVLSSHSLAVNEASLTGESLPIHKQRGQKVFCGSFVTSGKCTAKAFATGSATRLGNIADMLHDSRQPLTPLQQKLRQLSKVIGIVCLSICAAVFAISFFQQIKSSSLPLTQLFSDAFLTSVSLAVAAIPEGLPAVVTVVLAKGISDMAAKNAVVKKLTAVEALGSATVICSDKTGTLTQNKMTLISLFDGSERDASRLEKDNFWLSAFCWCSDSVKDGQWNNPTENAVISVAQPAEAQRLYLLPFDSERKLMTAVVKTHEGCFSVTKGSADKMACDGAFLRALKNYSRRGLRVIALSVRKTEENFQVSALEKDLRVSALFAIADPPRKEAAPSVAVCRRAGIRPVMITGDGAETAAEIARSIGILRQGEQVMTGEELDVISDQALSERAKEISVYARATPAHKLKIVRALQSRGEIVAMTGDGVNDAPALKAADIGCAMGSGTEVAKEAADIILTDDNFSTIVDAVSLGRSVYENVKKSVIYLLTCNIGEVLFVFLALTMWKVSPLSAMQLLWINLVTDGLPGLALGIYRQEKDVMNYPPKHPSENFFSGGGGVRVLAGGALFALSSLLCYAIGAPYGQRAAATMGFLALSLSQLFFVLEMRSRKSIFRGGMTWFMAASVAVSVIMVAAVALIPSLAEVFQTEILPVRCYVAAIALSMLPTAAAEGAKLYDYLKKNSKRRAQSQSI</sequence>
<dbReference type="Gene3D" id="3.40.50.1000">
    <property type="entry name" value="HAD superfamily/HAD-like"/>
    <property type="match status" value="1"/>
</dbReference>
<keyword evidence="4" id="KW-0547">Nucleotide-binding</keyword>
<feature type="transmembrane region" description="Helical" evidence="9">
    <location>
        <begin position="688"/>
        <end position="712"/>
    </location>
</feature>
<dbReference type="SUPFAM" id="SSF81653">
    <property type="entry name" value="Calcium ATPase, transduction domain A"/>
    <property type="match status" value="1"/>
</dbReference>
<keyword evidence="5" id="KW-0067">ATP-binding</keyword>
<dbReference type="Proteomes" id="UP000886852">
    <property type="component" value="Unassembled WGS sequence"/>
</dbReference>
<evidence type="ECO:0000259" key="10">
    <source>
        <dbReference type="SMART" id="SM00831"/>
    </source>
</evidence>
<evidence type="ECO:0000256" key="7">
    <source>
        <dbReference type="ARBA" id="ARBA00022989"/>
    </source>
</evidence>
<evidence type="ECO:0000313" key="11">
    <source>
        <dbReference type="EMBL" id="HIU91277.1"/>
    </source>
</evidence>
<organism evidence="11 12">
    <name type="scientific">Candidatus Fimimonas merdipullorum</name>
    <dbReference type="NCBI Taxonomy" id="2840822"/>
    <lineage>
        <taxon>Bacteria</taxon>
        <taxon>Pseudomonadati</taxon>
        <taxon>Myxococcota</taxon>
        <taxon>Myxococcia</taxon>
        <taxon>Myxococcales</taxon>
        <taxon>Cystobacterineae</taxon>
        <taxon>Myxococcaceae</taxon>
        <taxon>Myxococcaceae incertae sedis</taxon>
        <taxon>Candidatus Fimimonas</taxon>
    </lineage>
</organism>
<dbReference type="InterPro" id="IPR001757">
    <property type="entry name" value="P_typ_ATPase"/>
</dbReference>
<dbReference type="SFLD" id="SFLDS00003">
    <property type="entry name" value="Haloacid_Dehalogenase"/>
    <property type="match status" value="1"/>
</dbReference>
<evidence type="ECO:0000256" key="3">
    <source>
        <dbReference type="ARBA" id="ARBA00022692"/>
    </source>
</evidence>
<dbReference type="Gene3D" id="2.70.150.10">
    <property type="entry name" value="Calcium-transporting ATPase, cytoplasmic transduction domain A"/>
    <property type="match status" value="1"/>
</dbReference>
<evidence type="ECO:0000256" key="6">
    <source>
        <dbReference type="ARBA" id="ARBA00022967"/>
    </source>
</evidence>
<dbReference type="PRINTS" id="PR00119">
    <property type="entry name" value="CATATPASE"/>
</dbReference>
<dbReference type="NCBIfam" id="TIGR01494">
    <property type="entry name" value="ATPase_P-type"/>
    <property type="match status" value="2"/>
</dbReference>
<keyword evidence="6" id="KW-1278">Translocase</keyword>
<dbReference type="GO" id="GO:0005524">
    <property type="term" value="F:ATP binding"/>
    <property type="evidence" value="ECO:0007669"/>
    <property type="project" value="UniProtKB-KW"/>
</dbReference>
<accession>A0A9D1MXD9</accession>
<dbReference type="PROSITE" id="PS00154">
    <property type="entry name" value="ATPASE_E1_E2"/>
    <property type="match status" value="1"/>
</dbReference>
<name>A0A9D1MXD9_9BACT</name>
<dbReference type="FunFam" id="3.40.50.1000:FF:000028">
    <property type="entry name" value="Calcium-transporting P-type ATPase, putative"/>
    <property type="match status" value="1"/>
</dbReference>
<reference evidence="11" key="1">
    <citation type="submission" date="2020-10" db="EMBL/GenBank/DDBJ databases">
        <authorList>
            <person name="Gilroy R."/>
        </authorList>
    </citation>
    <scope>NUCLEOTIDE SEQUENCE</scope>
    <source>
        <strain evidence="11">ChiHjej12B11-7776</strain>
    </source>
</reference>
<dbReference type="Pfam" id="PF00689">
    <property type="entry name" value="Cation_ATPase_C"/>
    <property type="match status" value="1"/>
</dbReference>
<evidence type="ECO:0000256" key="8">
    <source>
        <dbReference type="ARBA" id="ARBA00023136"/>
    </source>
</evidence>
<dbReference type="Gene3D" id="3.40.1110.10">
    <property type="entry name" value="Calcium-transporting ATPase, cytoplasmic domain N"/>
    <property type="match status" value="1"/>
</dbReference>
<evidence type="ECO:0000256" key="2">
    <source>
        <dbReference type="ARBA" id="ARBA00005675"/>
    </source>
</evidence>
<dbReference type="SMART" id="SM00831">
    <property type="entry name" value="Cation_ATPase_N"/>
    <property type="match status" value="1"/>
</dbReference>
<keyword evidence="3 9" id="KW-0812">Transmembrane</keyword>
<feature type="transmembrane region" description="Helical" evidence="9">
    <location>
        <begin position="258"/>
        <end position="279"/>
    </location>
</feature>
<comment type="subcellular location">
    <subcellularLocation>
        <location evidence="1">Membrane</location>
        <topology evidence="1">Multi-pass membrane protein</topology>
    </subcellularLocation>
</comment>
<feature type="transmembrane region" description="Helical" evidence="9">
    <location>
        <begin position="783"/>
        <end position="808"/>
    </location>
</feature>